<evidence type="ECO:0000256" key="6">
    <source>
        <dbReference type="RuleBase" id="RU361140"/>
    </source>
</evidence>
<reference evidence="9 10" key="1">
    <citation type="journal article" date="2011" name="PLoS ONE">
        <title>The entomopathogenic bacterial endosymbionts xenorhabdus and photorhabdus: convergent lifestyles from divergent genomes.</title>
        <authorList>
            <person name="Chaston J.M."/>
            <person name="Suen G."/>
            <person name="Tucker S.L."/>
            <person name="Andersen A.W."/>
            <person name="Bhasin A."/>
            <person name="Bode E."/>
            <person name="Bode H.B."/>
            <person name="Brachmann A.O."/>
            <person name="Cowles C.E."/>
            <person name="Cowles K.N."/>
            <person name="Darby C."/>
            <person name="de Leon L."/>
            <person name="Drace K."/>
            <person name="Du Z."/>
            <person name="Givaudan A."/>
            <person name="Herbert Tran E.E."/>
            <person name="Jewell K.A."/>
            <person name="Knack J.J."/>
            <person name="Krasomil-Osterfeld K.C."/>
            <person name="Kukor R."/>
            <person name="Lanois A."/>
            <person name="Latreille P."/>
            <person name="Leimgruber N.K."/>
            <person name="Lipke C.M."/>
            <person name="Liu R."/>
            <person name="Lu X."/>
            <person name="Martens E.C."/>
            <person name="Marri P.R."/>
            <person name="Medigue C."/>
            <person name="Menard M.L."/>
            <person name="Miller N.M."/>
            <person name="Morales-Soto N."/>
            <person name="Norton S."/>
            <person name="Ogier J.C."/>
            <person name="Orchard S.S."/>
            <person name="Park D."/>
            <person name="Park Y."/>
            <person name="Qurollo B.A."/>
            <person name="Sugar D.R."/>
            <person name="Richards G.R."/>
            <person name="Rouy Z."/>
            <person name="Slominski B."/>
            <person name="Slominski K."/>
            <person name="Snyder H."/>
            <person name="Tjaden B.C."/>
            <person name="van der Hoeven R."/>
            <person name="Welch R.D."/>
            <person name="Wheeler C."/>
            <person name="Xiang B."/>
            <person name="Barbazuk B."/>
            <person name="Gaudriault S."/>
            <person name="Goodner B."/>
            <person name="Slater S.C."/>
            <person name="Forst S."/>
            <person name="Goldman B.S."/>
            <person name="Goodrich-Blair H."/>
        </authorList>
    </citation>
    <scope>NUCLEOTIDE SEQUENCE [LARGE SCALE GENOMIC DNA]</scope>
    <source>
        <strain evidence="10">ATCC 19061 / DSM 3370 / CCUG 14189 / LMG 1036 / NCIMB 9965 / AN6</strain>
    </source>
</reference>
<dbReference type="PANTHER" id="PTHR46825:SF8">
    <property type="entry name" value="BETA-LACTAMASE-RELATED"/>
    <property type="match status" value="1"/>
</dbReference>
<keyword evidence="7" id="KW-0732">Signal</keyword>
<dbReference type="GO" id="GO:0008800">
    <property type="term" value="F:beta-lactamase activity"/>
    <property type="evidence" value="ECO:0007669"/>
    <property type="project" value="UniProtKB-UniRule"/>
</dbReference>
<comment type="catalytic activity">
    <reaction evidence="1 6">
        <text>a beta-lactam + H2O = a substituted beta-amino acid</text>
        <dbReference type="Rhea" id="RHEA:20401"/>
        <dbReference type="ChEBI" id="CHEBI:15377"/>
        <dbReference type="ChEBI" id="CHEBI:35627"/>
        <dbReference type="ChEBI" id="CHEBI:140347"/>
        <dbReference type="EC" id="3.5.2.6"/>
    </reaction>
</comment>
<evidence type="ECO:0000256" key="3">
    <source>
        <dbReference type="ARBA" id="ARBA00012865"/>
    </source>
</evidence>
<dbReference type="Proteomes" id="UP000008075">
    <property type="component" value="Chromosome"/>
</dbReference>
<evidence type="ECO:0000256" key="5">
    <source>
        <dbReference type="ARBA" id="ARBA00023251"/>
    </source>
</evidence>
<dbReference type="PANTHER" id="PTHR46825">
    <property type="entry name" value="D-ALANYL-D-ALANINE-CARBOXYPEPTIDASE/ENDOPEPTIDASE AMPH"/>
    <property type="match status" value="1"/>
</dbReference>
<name>D3VE14_XENNA</name>
<dbReference type="InterPro" id="IPR001466">
    <property type="entry name" value="Beta-lactam-related"/>
</dbReference>
<dbReference type="GO" id="GO:0046677">
    <property type="term" value="P:response to antibiotic"/>
    <property type="evidence" value="ECO:0007669"/>
    <property type="project" value="UniProtKB-UniRule"/>
</dbReference>
<dbReference type="eggNOG" id="COG1680">
    <property type="taxonomic scope" value="Bacteria"/>
</dbReference>
<evidence type="ECO:0000259" key="8">
    <source>
        <dbReference type="Pfam" id="PF00144"/>
    </source>
</evidence>
<dbReference type="STRING" id="406817.XNC1_2021"/>
<dbReference type="HOGENOM" id="CLU_1365784_0_0_6"/>
<protein>
    <recommendedName>
        <fullName evidence="3 6">Beta-lactamase</fullName>
        <ecNumber evidence="3 6">3.5.2.6</ecNumber>
    </recommendedName>
</protein>
<feature type="domain" description="Beta-lactamase-related" evidence="8">
    <location>
        <begin position="61"/>
        <end position="176"/>
    </location>
</feature>
<keyword evidence="5 6" id="KW-0046">Antibiotic resistance</keyword>
<dbReference type="SUPFAM" id="SSF56601">
    <property type="entry name" value="beta-lactamase/transpeptidase-like"/>
    <property type="match status" value="1"/>
</dbReference>
<dbReference type="Pfam" id="PF00144">
    <property type="entry name" value="Beta-lactamase"/>
    <property type="match status" value="1"/>
</dbReference>
<sequence length="200" mass="22190">MVKSNTLDVSDGLWSPVESFYEKLSMMKKSLCCALLLTASCSTFAASKTLNEESIGETVRHSITPLLKEQSIPGMAVAVIYQGQPYYFTFGLADIERNQPVTRQTIFELGSISKTFTGVLGGETIARGEIKLSDPATKYWPELTGKQWKDITLLQLATYTAGGLPLQVPDEVTDQFSVLRLLLCRTCHLSIYYIGNYLIK</sequence>
<dbReference type="InterPro" id="IPR001586">
    <property type="entry name" value="Beta-lactam_class-C_AS"/>
</dbReference>
<evidence type="ECO:0000256" key="1">
    <source>
        <dbReference type="ARBA" id="ARBA00001526"/>
    </source>
</evidence>
<dbReference type="GO" id="GO:0017001">
    <property type="term" value="P:antibiotic catabolic process"/>
    <property type="evidence" value="ECO:0007669"/>
    <property type="project" value="InterPro"/>
</dbReference>
<keyword evidence="10" id="KW-1185">Reference proteome</keyword>
<gene>
    <name evidence="9" type="ordered locus">XNC1_2021</name>
</gene>
<organism evidence="9 10">
    <name type="scientific">Xenorhabdus nematophila (strain ATCC 19061 / DSM 3370 / CCUG 14189 / LMG 1036 / NCIMB 9965 / AN6)</name>
    <dbReference type="NCBI Taxonomy" id="406817"/>
    <lineage>
        <taxon>Bacteria</taxon>
        <taxon>Pseudomonadati</taxon>
        <taxon>Pseudomonadota</taxon>
        <taxon>Gammaproteobacteria</taxon>
        <taxon>Enterobacterales</taxon>
        <taxon>Morganellaceae</taxon>
        <taxon>Xenorhabdus</taxon>
    </lineage>
</organism>
<dbReference type="EMBL" id="FN667742">
    <property type="protein sequence ID" value="CBJ90081.1"/>
    <property type="molecule type" value="Genomic_DNA"/>
</dbReference>
<dbReference type="KEGG" id="xne:XNC1_2021"/>
<dbReference type="EC" id="3.5.2.6" evidence="3 6"/>
<proteinExistence type="inferred from homology"/>
<keyword evidence="4 6" id="KW-0378">Hydrolase</keyword>
<evidence type="ECO:0000256" key="2">
    <source>
        <dbReference type="ARBA" id="ARBA00007840"/>
    </source>
</evidence>
<evidence type="ECO:0000256" key="4">
    <source>
        <dbReference type="ARBA" id="ARBA00022801"/>
    </source>
</evidence>
<dbReference type="PROSITE" id="PS00336">
    <property type="entry name" value="BETA_LACTAMASE_C"/>
    <property type="match status" value="1"/>
</dbReference>
<dbReference type="InterPro" id="IPR012338">
    <property type="entry name" value="Beta-lactam/transpept-like"/>
</dbReference>
<feature type="chain" id="PRO_5003051914" description="Beta-lactamase" evidence="7">
    <location>
        <begin position="46"/>
        <end position="200"/>
    </location>
</feature>
<evidence type="ECO:0000313" key="10">
    <source>
        <dbReference type="Proteomes" id="UP000008075"/>
    </source>
</evidence>
<comment type="similarity">
    <text evidence="2 6">Belongs to the class-C beta-lactamase family.</text>
</comment>
<feature type="signal peptide" evidence="7">
    <location>
        <begin position="1"/>
        <end position="45"/>
    </location>
</feature>
<dbReference type="Gene3D" id="3.40.710.10">
    <property type="entry name" value="DD-peptidase/beta-lactamase superfamily"/>
    <property type="match status" value="1"/>
</dbReference>
<dbReference type="GO" id="GO:0030288">
    <property type="term" value="C:outer membrane-bounded periplasmic space"/>
    <property type="evidence" value="ECO:0007669"/>
    <property type="project" value="InterPro"/>
</dbReference>
<dbReference type="InterPro" id="IPR050491">
    <property type="entry name" value="AmpC-like"/>
</dbReference>
<evidence type="ECO:0000256" key="7">
    <source>
        <dbReference type="SAM" id="SignalP"/>
    </source>
</evidence>
<evidence type="ECO:0000313" key="9">
    <source>
        <dbReference type="EMBL" id="CBJ90081.1"/>
    </source>
</evidence>
<accession>D3VE14</accession>
<dbReference type="AlphaFoldDB" id="D3VE14"/>